<evidence type="ECO:0000313" key="2">
    <source>
        <dbReference type="EMBL" id="GAA2224243.1"/>
    </source>
</evidence>
<dbReference type="SUPFAM" id="SSF51735">
    <property type="entry name" value="NAD(P)-binding Rossmann-fold domains"/>
    <property type="match status" value="1"/>
</dbReference>
<accession>A0ABN3D959</accession>
<evidence type="ECO:0000313" key="3">
    <source>
        <dbReference type="Proteomes" id="UP001500929"/>
    </source>
</evidence>
<reference evidence="2 3" key="1">
    <citation type="journal article" date="2019" name="Int. J. Syst. Evol. Microbiol.">
        <title>The Global Catalogue of Microorganisms (GCM) 10K type strain sequencing project: providing services to taxonomists for standard genome sequencing and annotation.</title>
        <authorList>
            <consortium name="The Broad Institute Genomics Platform"/>
            <consortium name="The Broad Institute Genome Sequencing Center for Infectious Disease"/>
            <person name="Wu L."/>
            <person name="Ma J."/>
        </authorList>
    </citation>
    <scope>NUCLEOTIDE SEQUENCE [LARGE SCALE GENOMIC DNA]</scope>
    <source>
        <strain evidence="2 3">JCM 16117</strain>
    </source>
</reference>
<gene>
    <name evidence="2" type="ORF">GCM10009851_04530</name>
</gene>
<evidence type="ECO:0000259" key="1">
    <source>
        <dbReference type="SMART" id="SM00858"/>
    </source>
</evidence>
<organism evidence="2 3">
    <name type="scientific">Herbiconiux moechotypicola</name>
    <dbReference type="NCBI Taxonomy" id="637393"/>
    <lineage>
        <taxon>Bacteria</taxon>
        <taxon>Bacillati</taxon>
        <taxon>Actinomycetota</taxon>
        <taxon>Actinomycetes</taxon>
        <taxon>Micrococcales</taxon>
        <taxon>Microbacteriaceae</taxon>
        <taxon>Herbiconiux</taxon>
    </lineage>
</organism>
<sequence length="483" mass="50374">MYGGPIVASTSLPTDALHIDRAERAAQTGPTVTSLEHPMPAAADVRVALTGARGGFGRTFLAQVRAVPRLVASQLIDPDTVGVRTMLDELGFGPEGSEGVPTLVASAADIDWDSIDVLVEATGRIDAGYDYAATALAHGVHVVMVSKEVESLAGVSLAADARAAGVFYLPGDGDQPANLVRLLAWVERTGLEVVALGKSGEYDLVFDPEAETVTQLDQTILAPGLGDLLTLGDDVPATLAARAAAVAGLKRAAAADSCEMAVVSLHTGALSDVERMHYPVARPDELADIYAAVAEGGIRERDRVVDVFSALRLPGEASFAGGVFAVVRTNDSETWEMLRGKGHVVSRSGDYATIYWPYHFMGVETVLTVLDAFDGVAPTAPVAARIPQQHTVLAARAARDLPAGTRFRVEGHHHEIAGVAPVIVDRAVAAAPDAPGEVAISAYYLLSGAVLTRDVVEGELIALADLDEVPAQALAAFRAGFAL</sequence>
<protein>
    <submittedName>
        <fullName evidence="2">NAD-binding homoserine dehydrogenase</fullName>
    </submittedName>
</protein>
<comment type="caution">
    <text evidence="2">The sequence shown here is derived from an EMBL/GenBank/DDBJ whole genome shotgun (WGS) entry which is preliminary data.</text>
</comment>
<dbReference type="InterPro" id="IPR048423">
    <property type="entry name" value="DRL_cat"/>
</dbReference>
<keyword evidence="3" id="KW-1185">Reference proteome</keyword>
<dbReference type="InterPro" id="IPR036291">
    <property type="entry name" value="NAD(P)-bd_dom_sf"/>
</dbReference>
<dbReference type="EMBL" id="BAAAQY010000001">
    <property type="protein sequence ID" value="GAA2224243.1"/>
    <property type="molecule type" value="Genomic_DNA"/>
</dbReference>
<dbReference type="Proteomes" id="UP001500929">
    <property type="component" value="Unassembled WGS sequence"/>
</dbReference>
<feature type="domain" description="SAF" evidence="1">
    <location>
        <begin position="392"/>
        <end position="467"/>
    </location>
</feature>
<dbReference type="SMART" id="SM00858">
    <property type="entry name" value="SAF"/>
    <property type="match status" value="1"/>
</dbReference>
<proteinExistence type="predicted"/>
<dbReference type="Pfam" id="PF21135">
    <property type="entry name" value="DRL_cat"/>
    <property type="match status" value="1"/>
</dbReference>
<dbReference type="PANTHER" id="PTHR37850">
    <property type="entry name" value="STRU PROTEIN"/>
    <property type="match status" value="1"/>
</dbReference>
<name>A0ABN3D959_9MICO</name>
<dbReference type="Gene3D" id="3.40.50.720">
    <property type="entry name" value="NAD(P)-binding Rossmann-like Domain"/>
    <property type="match status" value="1"/>
</dbReference>
<dbReference type="InterPro" id="IPR013974">
    <property type="entry name" value="SAF"/>
</dbReference>
<dbReference type="PANTHER" id="PTHR37850:SF3">
    <property type="entry name" value="BLR7815 PROTEIN"/>
    <property type="match status" value="1"/>
</dbReference>